<keyword evidence="6 13" id="KW-0479">Metal-binding</keyword>
<comment type="similarity">
    <text evidence="4 14">Belongs to the cytochrome P450 family.</text>
</comment>
<dbReference type="Ensembl" id="ENSPMRT00000014789.1">
    <property type="protein sequence ID" value="ENSPMRP00000013841.1"/>
    <property type="gene ID" value="ENSPMRG00000009277.1"/>
</dbReference>
<dbReference type="InterPro" id="IPR002401">
    <property type="entry name" value="Cyt_P450_E_grp-I"/>
</dbReference>
<evidence type="ECO:0000256" key="8">
    <source>
        <dbReference type="ARBA" id="ARBA00022848"/>
    </source>
</evidence>
<dbReference type="InterPro" id="IPR036396">
    <property type="entry name" value="Cyt_P450_sf"/>
</dbReference>
<dbReference type="PANTHER" id="PTHR24300:SF424">
    <property type="entry name" value="CYTOCHROME P450"/>
    <property type="match status" value="1"/>
</dbReference>
<gene>
    <name evidence="16" type="primary">LOC114603157</name>
</gene>
<dbReference type="InterPro" id="IPR001128">
    <property type="entry name" value="Cyt_P450"/>
</dbReference>
<dbReference type="InterPro" id="IPR050182">
    <property type="entry name" value="Cytochrome_P450_fam2"/>
</dbReference>
<evidence type="ECO:0000256" key="3">
    <source>
        <dbReference type="ARBA" id="ARBA00004586"/>
    </source>
</evidence>
<dbReference type="RefSeq" id="XP_028597782.1">
    <property type="nucleotide sequence ID" value="XM_028741949.1"/>
</dbReference>
<dbReference type="OrthoDB" id="3934656at2759"/>
<reference evidence="16" key="2">
    <citation type="submission" date="2025-08" db="UniProtKB">
        <authorList>
            <consortium name="Ensembl"/>
        </authorList>
    </citation>
    <scope>IDENTIFICATION</scope>
</reference>
<dbReference type="PRINTS" id="PR00385">
    <property type="entry name" value="P450"/>
</dbReference>
<evidence type="ECO:0000256" key="5">
    <source>
        <dbReference type="ARBA" id="ARBA00022617"/>
    </source>
</evidence>
<reference evidence="16" key="3">
    <citation type="submission" date="2025-09" db="UniProtKB">
        <authorList>
            <consortium name="Ensembl"/>
        </authorList>
    </citation>
    <scope>IDENTIFICATION</scope>
</reference>
<evidence type="ECO:0000256" key="2">
    <source>
        <dbReference type="ARBA" id="ARBA00004524"/>
    </source>
</evidence>
<dbReference type="InterPro" id="IPR017972">
    <property type="entry name" value="Cyt_P450_CS"/>
</dbReference>
<sequence length="494" mass="57060">MDLASIVTLLLVICLTWLLISAAVRSISNHGKLPPGPMPLPVIGNFLQIKSSETLKSLLRLRDKYGPVFTVYFGNRPIVVLCGHEAVKEALIDKAEEFSGRKTNPTLQRTFDGYGVVFSEGERWKQLRRFSLTILRNFGMGKKTIEDRIREEAQFLLEEFHKTKEKPFDPTFTLSRAVSNVICSIVFGDRFDYEDKDFQALMKMMNDSFREMSTAWSQFYDMYASILKYFPGPHTKIYDILEDMRAYIAKRVKKNKETLDLNAPRDFIDCFLIQMEKEKGNLSSEFNTKNLELTTLNLFFAGTETVSSTLRYGFLFLMKHPEVQAKMHQEIDQVIGQNRAPNVEDRSQMPYVDAVIHEVQRVSDLIPMNVAHSVMRDTEFRGYIIPKGTEIYPMLHTVLFDPKKFKSPFAFNPENFLDENGRFKKNDAFMPFSSGKRVCLGETLARMELFLFFTTTLQRFRLKPLVDPKDIDTTPQECGFATIPPFYKLCIVPR</sequence>
<dbReference type="PROSITE" id="PS00086">
    <property type="entry name" value="CYTOCHROME_P450"/>
    <property type="match status" value="1"/>
</dbReference>
<name>A0A670IQ85_PODMU</name>
<evidence type="ECO:0000313" key="17">
    <source>
        <dbReference type="Proteomes" id="UP000472272"/>
    </source>
</evidence>
<evidence type="ECO:0000256" key="12">
    <source>
        <dbReference type="ARBA" id="ARBA00023136"/>
    </source>
</evidence>
<evidence type="ECO:0000256" key="9">
    <source>
        <dbReference type="ARBA" id="ARBA00023002"/>
    </source>
</evidence>
<evidence type="ECO:0000256" key="15">
    <source>
        <dbReference type="SAM" id="SignalP"/>
    </source>
</evidence>
<proteinExistence type="inferred from homology"/>
<organism evidence="16 17">
    <name type="scientific">Podarcis muralis</name>
    <name type="common">Wall lizard</name>
    <name type="synonym">Lacerta muralis</name>
    <dbReference type="NCBI Taxonomy" id="64176"/>
    <lineage>
        <taxon>Eukaryota</taxon>
        <taxon>Metazoa</taxon>
        <taxon>Chordata</taxon>
        <taxon>Craniata</taxon>
        <taxon>Vertebrata</taxon>
        <taxon>Euteleostomi</taxon>
        <taxon>Lepidosauria</taxon>
        <taxon>Squamata</taxon>
        <taxon>Bifurcata</taxon>
        <taxon>Unidentata</taxon>
        <taxon>Episquamata</taxon>
        <taxon>Laterata</taxon>
        <taxon>Lacertibaenia</taxon>
        <taxon>Lacertidae</taxon>
        <taxon>Podarcis</taxon>
    </lineage>
</organism>
<dbReference type="PRINTS" id="PR00463">
    <property type="entry name" value="EP450I"/>
</dbReference>
<dbReference type="CDD" id="cd11026">
    <property type="entry name" value="CYP2"/>
    <property type="match status" value="1"/>
</dbReference>
<dbReference type="GO" id="GO:0019373">
    <property type="term" value="P:epoxygenase P450 pathway"/>
    <property type="evidence" value="ECO:0007669"/>
    <property type="project" value="TreeGrafter"/>
</dbReference>
<dbReference type="PRINTS" id="PR01684">
    <property type="entry name" value="EP450ICYP2A"/>
</dbReference>
<reference evidence="16 17" key="1">
    <citation type="journal article" date="2019" name="Proc. Natl. Acad. Sci. U.S.A.">
        <title>Regulatory changes in pterin and carotenoid genes underlie balanced color polymorphisms in the wall lizard.</title>
        <authorList>
            <person name="Andrade P."/>
            <person name="Pinho C."/>
            <person name="Perez I de Lanuza G."/>
            <person name="Afonso S."/>
            <person name="Brejcha J."/>
            <person name="Rubin C.J."/>
            <person name="Wallerman O."/>
            <person name="Pereira P."/>
            <person name="Sabatino S.J."/>
            <person name="Bellati A."/>
            <person name="Pellitteri-Rosa D."/>
            <person name="Bosakova Z."/>
            <person name="Bunikis I."/>
            <person name="Carretero M.A."/>
            <person name="Feiner N."/>
            <person name="Marsik P."/>
            <person name="Pauperio F."/>
            <person name="Salvi D."/>
            <person name="Soler L."/>
            <person name="While G.M."/>
            <person name="Uller T."/>
            <person name="Font E."/>
            <person name="Andersson L."/>
            <person name="Carneiro M."/>
        </authorList>
    </citation>
    <scope>NUCLEOTIDE SEQUENCE</scope>
</reference>
<dbReference type="SUPFAM" id="SSF48264">
    <property type="entry name" value="Cytochrome P450"/>
    <property type="match status" value="1"/>
</dbReference>
<evidence type="ECO:0000256" key="13">
    <source>
        <dbReference type="PIRSR" id="PIRSR602401-1"/>
    </source>
</evidence>
<dbReference type="GeneTree" id="ENSGT00940000162064"/>
<dbReference type="GO" id="GO:0008392">
    <property type="term" value="F:arachidonate epoxygenase activity"/>
    <property type="evidence" value="ECO:0007669"/>
    <property type="project" value="TreeGrafter"/>
</dbReference>
<keyword evidence="17" id="KW-1185">Reference proteome</keyword>
<keyword evidence="5 13" id="KW-0349">Heme</keyword>
<dbReference type="Proteomes" id="UP000472272">
    <property type="component" value="Chromosome 8"/>
</dbReference>
<evidence type="ECO:0000256" key="1">
    <source>
        <dbReference type="ARBA" id="ARBA00001971"/>
    </source>
</evidence>
<keyword evidence="15" id="KW-0732">Signal</keyword>
<comment type="cofactor">
    <cofactor evidence="1 13">
        <name>heme</name>
        <dbReference type="ChEBI" id="CHEBI:30413"/>
    </cofactor>
</comment>
<feature type="binding site" description="axial binding residue" evidence="13">
    <location>
        <position position="439"/>
    </location>
    <ligand>
        <name>heme</name>
        <dbReference type="ChEBI" id="CHEBI:30413"/>
    </ligand>
    <ligandPart>
        <name>Fe</name>
        <dbReference type="ChEBI" id="CHEBI:18248"/>
    </ligandPart>
</feature>
<dbReference type="FunFam" id="1.10.630.10:FF:000001">
    <property type="entry name" value="Cytochrome P450, family 2"/>
    <property type="match status" value="1"/>
</dbReference>
<dbReference type="Gene3D" id="1.10.630.10">
    <property type="entry name" value="Cytochrome P450"/>
    <property type="match status" value="1"/>
</dbReference>
<evidence type="ECO:0000256" key="7">
    <source>
        <dbReference type="ARBA" id="ARBA00022824"/>
    </source>
</evidence>
<protein>
    <submittedName>
        <fullName evidence="16">Cytochrome P450 2G1-like</fullName>
    </submittedName>
</protein>
<keyword evidence="8" id="KW-0492">Microsome</keyword>
<feature type="chain" id="PRO_5025418121" evidence="15">
    <location>
        <begin position="23"/>
        <end position="494"/>
    </location>
</feature>
<dbReference type="KEGG" id="pmua:114603157"/>
<dbReference type="GO" id="GO:0016712">
    <property type="term" value="F:oxidoreductase activity, acting on paired donors, with incorporation or reduction of molecular oxygen, reduced flavin or flavoprotein as one donor, and incorporation of one atom of oxygen"/>
    <property type="evidence" value="ECO:0007669"/>
    <property type="project" value="InterPro"/>
</dbReference>
<evidence type="ECO:0000256" key="10">
    <source>
        <dbReference type="ARBA" id="ARBA00023004"/>
    </source>
</evidence>
<dbReference type="GO" id="GO:0006805">
    <property type="term" value="P:xenobiotic metabolic process"/>
    <property type="evidence" value="ECO:0007669"/>
    <property type="project" value="TreeGrafter"/>
</dbReference>
<comment type="subcellular location">
    <subcellularLocation>
        <location evidence="3">Endoplasmic reticulum membrane</location>
    </subcellularLocation>
    <subcellularLocation>
        <location evidence="2">Microsome membrane</location>
    </subcellularLocation>
</comment>
<dbReference type="GeneID" id="114603157"/>
<dbReference type="Pfam" id="PF00067">
    <property type="entry name" value="p450"/>
    <property type="match status" value="1"/>
</dbReference>
<dbReference type="InterPro" id="IPR008067">
    <property type="entry name" value="Cyt_P450_E_grp-I_CYP2A-like"/>
</dbReference>
<keyword evidence="12" id="KW-0472">Membrane</keyword>
<dbReference type="OMA" id="HVKRTIF"/>
<evidence type="ECO:0000256" key="11">
    <source>
        <dbReference type="ARBA" id="ARBA00023033"/>
    </source>
</evidence>
<dbReference type="GO" id="GO:0005506">
    <property type="term" value="F:iron ion binding"/>
    <property type="evidence" value="ECO:0007669"/>
    <property type="project" value="InterPro"/>
</dbReference>
<keyword evidence="9 14" id="KW-0560">Oxidoreductase</keyword>
<evidence type="ECO:0000256" key="4">
    <source>
        <dbReference type="ARBA" id="ARBA00010617"/>
    </source>
</evidence>
<accession>A0A670IQ85</accession>
<dbReference type="GO" id="GO:0020037">
    <property type="term" value="F:heme binding"/>
    <property type="evidence" value="ECO:0007669"/>
    <property type="project" value="InterPro"/>
</dbReference>
<feature type="signal peptide" evidence="15">
    <location>
        <begin position="1"/>
        <end position="22"/>
    </location>
</feature>
<dbReference type="PANTHER" id="PTHR24300">
    <property type="entry name" value="CYTOCHROME P450 508A4-RELATED"/>
    <property type="match status" value="1"/>
</dbReference>
<evidence type="ECO:0000256" key="14">
    <source>
        <dbReference type="RuleBase" id="RU000461"/>
    </source>
</evidence>
<dbReference type="GO" id="GO:0005789">
    <property type="term" value="C:endoplasmic reticulum membrane"/>
    <property type="evidence" value="ECO:0007669"/>
    <property type="project" value="UniProtKB-SubCell"/>
</dbReference>
<evidence type="ECO:0000256" key="6">
    <source>
        <dbReference type="ARBA" id="ARBA00022723"/>
    </source>
</evidence>
<evidence type="ECO:0000313" key="16">
    <source>
        <dbReference type="Ensembl" id="ENSPMRP00000013841.1"/>
    </source>
</evidence>
<dbReference type="AlphaFoldDB" id="A0A670IQ85"/>
<keyword evidence="11 14" id="KW-0503">Monooxygenase</keyword>
<keyword evidence="7" id="KW-0256">Endoplasmic reticulum</keyword>
<keyword evidence="10 13" id="KW-0408">Iron</keyword>